<proteinExistence type="predicted"/>
<keyword evidence="1" id="KW-0732">Signal</keyword>
<gene>
    <name evidence="2" type="ORF">B5V03_10575</name>
</gene>
<feature type="signal peptide" evidence="1">
    <location>
        <begin position="1"/>
        <end position="29"/>
    </location>
</feature>
<accession>A0A4Q1VGA6</accession>
<evidence type="ECO:0000256" key="1">
    <source>
        <dbReference type="SAM" id="SignalP"/>
    </source>
</evidence>
<reference evidence="2 3" key="1">
    <citation type="submission" date="2017-03" db="EMBL/GenBank/DDBJ databases">
        <authorList>
            <person name="Safronova V.I."/>
            <person name="Sazanova A.L."/>
            <person name="Chirak E.R."/>
        </authorList>
    </citation>
    <scope>NUCLEOTIDE SEQUENCE [LARGE SCALE GENOMIC DNA]</scope>
    <source>
        <strain evidence="2 3">Opo-243</strain>
    </source>
</reference>
<dbReference type="Proteomes" id="UP000290819">
    <property type="component" value="Unassembled WGS sequence"/>
</dbReference>
<organism evidence="2 3">
    <name type="scientific">Bradyrhizobium betae</name>
    <dbReference type="NCBI Taxonomy" id="244734"/>
    <lineage>
        <taxon>Bacteria</taxon>
        <taxon>Pseudomonadati</taxon>
        <taxon>Pseudomonadota</taxon>
        <taxon>Alphaproteobacteria</taxon>
        <taxon>Hyphomicrobiales</taxon>
        <taxon>Nitrobacteraceae</taxon>
        <taxon>Bradyrhizobium</taxon>
    </lineage>
</organism>
<name>A0A4Q1VGA6_9BRAD</name>
<evidence type="ECO:0000313" key="2">
    <source>
        <dbReference type="EMBL" id="RXT49267.1"/>
    </source>
</evidence>
<sequence>MTTSRIALFALTAILGLGSLVGSTTSSHAYTTDFRWANNTGYVNCVQGVNQRGQAMRPQMRGPYVADNTARCNRMFYGR</sequence>
<keyword evidence="3" id="KW-1185">Reference proteome</keyword>
<dbReference type="OrthoDB" id="8244148at2"/>
<dbReference type="AlphaFoldDB" id="A0A4Q1VGA6"/>
<dbReference type="RefSeq" id="WP_129269910.1">
    <property type="nucleotide sequence ID" value="NZ_MZXW01000016.1"/>
</dbReference>
<feature type="chain" id="PRO_5020312517" evidence="1">
    <location>
        <begin position="30"/>
        <end position="79"/>
    </location>
</feature>
<comment type="caution">
    <text evidence="2">The sequence shown here is derived from an EMBL/GenBank/DDBJ whole genome shotgun (WGS) entry which is preliminary data.</text>
</comment>
<evidence type="ECO:0000313" key="3">
    <source>
        <dbReference type="Proteomes" id="UP000290819"/>
    </source>
</evidence>
<protein>
    <submittedName>
        <fullName evidence="2">Uncharacterized protein</fullName>
    </submittedName>
</protein>
<dbReference type="EMBL" id="MZXW01000016">
    <property type="protein sequence ID" value="RXT49267.1"/>
    <property type="molecule type" value="Genomic_DNA"/>
</dbReference>